<dbReference type="OrthoDB" id="10373301at2759"/>
<comment type="caution">
    <text evidence="1">The sequence shown here is derived from an EMBL/GenBank/DDBJ whole genome shotgun (WGS) entry which is preliminary data.</text>
</comment>
<dbReference type="GO" id="GO:0019005">
    <property type="term" value="C:SCF ubiquitin ligase complex"/>
    <property type="evidence" value="ECO:0007669"/>
    <property type="project" value="TreeGrafter"/>
</dbReference>
<dbReference type="InterPro" id="IPR032675">
    <property type="entry name" value="LRR_dom_sf"/>
</dbReference>
<dbReference type="EMBL" id="LUGH01000278">
    <property type="protein sequence ID" value="OBZ86711.1"/>
    <property type="molecule type" value="Genomic_DNA"/>
</dbReference>
<name>A0A1C7NCB4_9FUNG</name>
<keyword evidence="2" id="KW-1185">Reference proteome</keyword>
<dbReference type="Gene3D" id="3.80.10.10">
    <property type="entry name" value="Ribonuclease Inhibitor"/>
    <property type="match status" value="1"/>
</dbReference>
<dbReference type="InParanoid" id="A0A1C7NCB4"/>
<gene>
    <name evidence="1" type="ORF">A0J61_05240</name>
</gene>
<dbReference type="SUPFAM" id="SSF52047">
    <property type="entry name" value="RNI-like"/>
    <property type="match status" value="1"/>
</dbReference>
<dbReference type="Proteomes" id="UP000093000">
    <property type="component" value="Unassembled WGS sequence"/>
</dbReference>
<dbReference type="GO" id="GO:0031146">
    <property type="term" value="P:SCF-dependent proteasomal ubiquitin-dependent protein catabolic process"/>
    <property type="evidence" value="ECO:0007669"/>
    <property type="project" value="TreeGrafter"/>
</dbReference>
<evidence type="ECO:0000313" key="1">
    <source>
        <dbReference type="EMBL" id="OBZ86711.1"/>
    </source>
</evidence>
<evidence type="ECO:0008006" key="3">
    <source>
        <dbReference type="Google" id="ProtNLM"/>
    </source>
</evidence>
<protein>
    <recommendedName>
        <fullName evidence="3">F-box domain-containing protein</fullName>
    </recommendedName>
</protein>
<accession>A0A1C7NCB4</accession>
<organism evidence="1 2">
    <name type="scientific">Choanephora cucurbitarum</name>
    <dbReference type="NCBI Taxonomy" id="101091"/>
    <lineage>
        <taxon>Eukaryota</taxon>
        <taxon>Fungi</taxon>
        <taxon>Fungi incertae sedis</taxon>
        <taxon>Mucoromycota</taxon>
        <taxon>Mucoromycotina</taxon>
        <taxon>Mucoromycetes</taxon>
        <taxon>Mucorales</taxon>
        <taxon>Mucorineae</taxon>
        <taxon>Choanephoraceae</taxon>
        <taxon>Choanephoroideae</taxon>
        <taxon>Choanephora</taxon>
    </lineage>
</organism>
<dbReference type="PANTHER" id="PTHR13318">
    <property type="entry name" value="PARTNER OF PAIRED, ISOFORM B-RELATED"/>
    <property type="match status" value="1"/>
</dbReference>
<dbReference type="AlphaFoldDB" id="A0A1C7NCB4"/>
<proteinExistence type="predicted"/>
<sequence length="565" mass="65212">MPRTIPHKVLRRIGAYLSKEEYYQLIFVNHLFYYIYIEFLLHTVKVHTVNQLSQFMNQTKNHRFVEHLEIYSNEMRGSDLKKMRQSLSCLRSVRFNLSSCDSASFEAYFSLRNITSITLDGLPKSIYAVTDLSFPHQLKSLTLQIGSALKVNADLLEHIYAECPILEYLSVGGNYGSMSEAEQSDRYLATNTIKELELKAECGLGDIHIWFTYIGNRFPNLTSLKLKYCSDSFDISQFTNADNKMPGTFYDWFLSGCPILTCIETENILLDQAFFRQWKTQQGVNVASIISNAGTKTVFLEACKLDWTDFLALTKLDICFFYDTVKNGLIATIAKASPNLTQLILRRAKLFQNGTLWIGAILHGFPHLKYLGLVKANLSANPHILEKDNDAWHPLEKVYIEDCNLHEGFFGCVSIRCLELQHVSFIGTRFKYQHYKGHLDLRQQNMHTVDLQCPRISNLNQVIRLFNVRRQTTSEWYYMRKYRTPHGTLMEAAESFEKLNETNTLLLDVMLSQHPSSWEDLVTNAYLHTSDLLEGIHLPKALSAGYFEIKCHSLRALRINHKHIF</sequence>
<reference evidence="1 2" key="1">
    <citation type="submission" date="2016-03" db="EMBL/GenBank/DDBJ databases">
        <title>Choanephora cucurbitarum.</title>
        <authorList>
            <person name="Min B."/>
            <person name="Park H."/>
            <person name="Park J.-H."/>
            <person name="Shin H.-D."/>
            <person name="Choi I.-G."/>
        </authorList>
    </citation>
    <scope>NUCLEOTIDE SEQUENCE [LARGE SCALE GENOMIC DNA]</scope>
    <source>
        <strain evidence="1 2">KUS-F28377</strain>
    </source>
</reference>
<evidence type="ECO:0000313" key="2">
    <source>
        <dbReference type="Proteomes" id="UP000093000"/>
    </source>
</evidence>